<evidence type="ECO:0000256" key="1">
    <source>
        <dbReference type="SAM" id="Phobius"/>
    </source>
</evidence>
<dbReference type="Proteomes" id="UP001437460">
    <property type="component" value="Unassembled WGS sequence"/>
</dbReference>
<gene>
    <name evidence="2" type="ORF">WMO41_11975</name>
</gene>
<comment type="caution">
    <text evidence="2">The sequence shown here is derived from an EMBL/GenBank/DDBJ whole genome shotgun (WGS) entry which is preliminary data.</text>
</comment>
<dbReference type="EMBL" id="JBBMFJ010000026">
    <property type="protein sequence ID" value="MEQ2563870.1"/>
    <property type="molecule type" value="Genomic_DNA"/>
</dbReference>
<evidence type="ECO:0000313" key="3">
    <source>
        <dbReference type="Proteomes" id="UP001437460"/>
    </source>
</evidence>
<name>A0ABV1HNH7_9FIRM</name>
<evidence type="ECO:0000313" key="2">
    <source>
        <dbReference type="EMBL" id="MEQ2563870.1"/>
    </source>
</evidence>
<keyword evidence="3" id="KW-1185">Reference proteome</keyword>
<feature type="transmembrane region" description="Helical" evidence="1">
    <location>
        <begin position="237"/>
        <end position="257"/>
    </location>
</feature>
<accession>A0ABV1HNH7</accession>
<feature type="transmembrane region" description="Helical" evidence="1">
    <location>
        <begin position="482"/>
        <end position="501"/>
    </location>
</feature>
<reference evidence="2 3" key="1">
    <citation type="submission" date="2024-03" db="EMBL/GenBank/DDBJ databases">
        <title>Human intestinal bacterial collection.</title>
        <authorList>
            <person name="Pauvert C."/>
            <person name="Hitch T.C.A."/>
            <person name="Clavel T."/>
        </authorList>
    </citation>
    <scope>NUCLEOTIDE SEQUENCE [LARGE SCALE GENOMIC DNA]</scope>
    <source>
        <strain evidence="2 3">CLA-AP-H27</strain>
    </source>
</reference>
<proteinExistence type="predicted"/>
<protein>
    <submittedName>
        <fullName evidence="2">Uncharacterized protein</fullName>
    </submittedName>
</protein>
<feature type="transmembrane region" description="Helical" evidence="1">
    <location>
        <begin position="12"/>
        <end position="29"/>
    </location>
</feature>
<sequence length="751" mass="85125">MEIKPIKKQFDIEILLEFMYLFILALYLIRQFFDTTMFSIPWPWYYEKLIRVLAFCVVFLKTGYGERCKDCQWFLCVLTGVVFAFSWISTGYEFLLDIGILVIGAKDIPYKKILKVYIWCGSVILTVAILGALTGCIEDLLYEESPGKYRHAFGIIYPTDFAAHIVYLLLAVWVTYEQIPTWGMALAGSVLTAFLYRYTYAKCSTIVMAIAIVGLVYEFLESKMRKSKTADCIRKALNWCFVSAFSILAAVTCWGMICYNEQSSTLERINRVLTGRLELANRAFNSYGIKIFGTPFDMIGAGGITVFRQGYNFVDISYCMILLRYGLLLLLAVIVLHTGIAIKAQKAKNEKLLIALALVALHSAIEHHLTELGYNIFLLLAFSCVDAPAMVNVTEHQLKEKRICEGYYSGLFLLGTFVFPYVISYGRTVVSILGLYENWRHKYFIIAALIGIIGVLLVIQTIKCSILTWGQKQKLSLRIKNLLVLEVILLAASISSGMYLVSRCKNRIMHRLDAGIRLITELKNTESFQGEIYVDDYPEIYIQESENVSRRILPGESAWNEDNVVLITRREQELQHLIREGYQFAELSDTESVYTNSEEAIQLLRQNGAAVNDCYSVKTSVDLQNIANANGLQYEQNEGVLIEGASHSLLHGPWITLHQGRLRVTYRLRLLSSSIEQGPVATVRISANSGKTIYKEETIDRSLFDENGICDYSIEQGIGDAEGYEFLLFAENDTTLWLEDILYGKVPAQSN</sequence>
<dbReference type="RefSeq" id="WP_349229946.1">
    <property type="nucleotide sequence ID" value="NZ_JBBMFJ010000026.1"/>
</dbReference>
<keyword evidence="1" id="KW-0812">Transmembrane</keyword>
<feature type="transmembrane region" description="Helical" evidence="1">
    <location>
        <begin position="406"/>
        <end position="423"/>
    </location>
</feature>
<feature type="transmembrane region" description="Helical" evidence="1">
    <location>
        <begin position="116"/>
        <end position="142"/>
    </location>
</feature>
<feature type="transmembrane region" description="Helical" evidence="1">
    <location>
        <begin position="154"/>
        <end position="176"/>
    </location>
</feature>
<feature type="transmembrane region" description="Helical" evidence="1">
    <location>
        <begin position="73"/>
        <end position="96"/>
    </location>
</feature>
<feature type="transmembrane region" description="Helical" evidence="1">
    <location>
        <begin position="321"/>
        <end position="340"/>
    </location>
</feature>
<feature type="transmembrane region" description="Helical" evidence="1">
    <location>
        <begin position="443"/>
        <end position="462"/>
    </location>
</feature>
<keyword evidence="1" id="KW-1133">Transmembrane helix</keyword>
<feature type="transmembrane region" description="Helical" evidence="1">
    <location>
        <begin position="49"/>
        <end position="66"/>
    </location>
</feature>
<organism evidence="2 3">
    <name type="scientific">Ventrimonas faecis</name>
    <dbReference type="NCBI Taxonomy" id="3133170"/>
    <lineage>
        <taxon>Bacteria</taxon>
        <taxon>Bacillati</taxon>
        <taxon>Bacillota</taxon>
        <taxon>Clostridia</taxon>
        <taxon>Lachnospirales</taxon>
        <taxon>Lachnospiraceae</taxon>
        <taxon>Ventrimonas</taxon>
    </lineage>
</organism>
<feature type="transmembrane region" description="Helical" evidence="1">
    <location>
        <begin position="196"/>
        <end position="217"/>
    </location>
</feature>
<keyword evidence="1" id="KW-0472">Membrane</keyword>